<evidence type="ECO:0000256" key="7">
    <source>
        <dbReference type="ARBA" id="ARBA00023065"/>
    </source>
</evidence>
<keyword evidence="3 11" id="KW-0812">Transmembrane</keyword>
<dbReference type="PANTHER" id="PTHR47143">
    <property type="entry name" value="TRANSIENT RECEPTOR POTENTIAL CATION CHANNEL PROTEIN PAINLESS"/>
    <property type="match status" value="1"/>
</dbReference>
<evidence type="ECO:0000256" key="5">
    <source>
        <dbReference type="ARBA" id="ARBA00022989"/>
    </source>
</evidence>
<dbReference type="Proteomes" id="UP000694865">
    <property type="component" value="Unplaced"/>
</dbReference>
<organism evidence="13 14">
    <name type="scientific">Saccoglossus kowalevskii</name>
    <name type="common">Acorn worm</name>
    <dbReference type="NCBI Taxonomy" id="10224"/>
    <lineage>
        <taxon>Eukaryota</taxon>
        <taxon>Metazoa</taxon>
        <taxon>Hemichordata</taxon>
        <taxon>Enteropneusta</taxon>
        <taxon>Harrimaniidae</taxon>
        <taxon>Saccoglossus</taxon>
    </lineage>
</organism>
<keyword evidence="9" id="KW-0325">Glycoprotein</keyword>
<feature type="transmembrane region" description="Helical" evidence="11">
    <location>
        <begin position="66"/>
        <end position="87"/>
    </location>
</feature>
<evidence type="ECO:0000313" key="14">
    <source>
        <dbReference type="RefSeq" id="XP_006812880.1"/>
    </source>
</evidence>
<dbReference type="Gene3D" id="1.10.287.70">
    <property type="match status" value="1"/>
</dbReference>
<feature type="non-terminal residue" evidence="14">
    <location>
        <position position="1"/>
    </location>
</feature>
<feature type="transmembrane region" description="Helical" evidence="11">
    <location>
        <begin position="173"/>
        <end position="193"/>
    </location>
</feature>
<keyword evidence="5 11" id="KW-1133">Transmembrane helix</keyword>
<keyword evidence="4" id="KW-0677">Repeat</keyword>
<keyword evidence="7" id="KW-0406">Ion transport</keyword>
<evidence type="ECO:0000313" key="13">
    <source>
        <dbReference type="Proteomes" id="UP000694865"/>
    </source>
</evidence>
<keyword evidence="14" id="KW-0675">Receptor</keyword>
<evidence type="ECO:0000256" key="10">
    <source>
        <dbReference type="ARBA" id="ARBA00023303"/>
    </source>
</evidence>
<evidence type="ECO:0000259" key="12">
    <source>
        <dbReference type="Pfam" id="PF00520"/>
    </source>
</evidence>
<keyword evidence="8 11" id="KW-0472">Membrane</keyword>
<comment type="subcellular location">
    <subcellularLocation>
        <location evidence="1">Membrane</location>
        <topology evidence="1">Multi-pass membrane protein</topology>
    </subcellularLocation>
</comment>
<dbReference type="InterPro" id="IPR005821">
    <property type="entry name" value="Ion_trans_dom"/>
</dbReference>
<feature type="transmembrane region" description="Helical" evidence="11">
    <location>
        <begin position="137"/>
        <end position="161"/>
    </location>
</feature>
<evidence type="ECO:0000256" key="1">
    <source>
        <dbReference type="ARBA" id="ARBA00004141"/>
    </source>
</evidence>
<sequence>QKFGRGLFFLDFIIYLSFLSALTALCFVVPNIFTARLDEYGCPLPVGSNTSVYYDQDGNIILTGNYVFDVTFVLQLYIAVYVVINVIREFFELIQTGYNYFMEISNWVDWAMYSTALYFIFPPGHSPCVGQWKSGSFAIFCAWLDLILYFRRISMFGVYVVMFFKVLKSFVKIVILFLMFVIAFSFALHMMYFDMDEFSTFWRSLVKVCVMSVGELDYGDLFYGREHKEGFIANPLSTPLYILFLFLMPILLMNLLLGVAVGDIDEVQKRATLEKIEMEVNMLEQMEDSMPTWLQRRLYTPQLTYEPYSTSCSSKVKKCFSRRNVDLEKRERIMQEAGGVNAESLQENIEEFRSSVVERQKLMTQMMELNNSVLMKMAEKLDVKFDEAQFRAAKDLSN</sequence>
<keyword evidence="2" id="KW-0813">Transport</keyword>
<dbReference type="InterPro" id="IPR052076">
    <property type="entry name" value="TRP_cation_channel"/>
</dbReference>
<evidence type="ECO:0000256" key="3">
    <source>
        <dbReference type="ARBA" id="ARBA00022692"/>
    </source>
</evidence>
<evidence type="ECO:0000256" key="2">
    <source>
        <dbReference type="ARBA" id="ARBA00022448"/>
    </source>
</evidence>
<accession>A0ABM0LYN9</accession>
<keyword evidence="10" id="KW-0407">Ion channel</keyword>
<evidence type="ECO:0000256" key="11">
    <source>
        <dbReference type="SAM" id="Phobius"/>
    </source>
</evidence>
<gene>
    <name evidence="14" type="primary">LOC102805366</name>
</gene>
<evidence type="ECO:0000256" key="4">
    <source>
        <dbReference type="ARBA" id="ARBA00022737"/>
    </source>
</evidence>
<evidence type="ECO:0000256" key="8">
    <source>
        <dbReference type="ARBA" id="ARBA00023136"/>
    </source>
</evidence>
<name>A0ABM0LYN9_SACKO</name>
<feature type="transmembrane region" description="Helical" evidence="11">
    <location>
        <begin position="240"/>
        <end position="261"/>
    </location>
</feature>
<evidence type="ECO:0000256" key="6">
    <source>
        <dbReference type="ARBA" id="ARBA00023043"/>
    </source>
</evidence>
<dbReference type="PANTHER" id="PTHR47143:SF1">
    <property type="entry name" value="ION_TRANS DOMAIN-CONTAINING PROTEIN"/>
    <property type="match status" value="1"/>
</dbReference>
<dbReference type="GeneID" id="102805366"/>
<dbReference type="RefSeq" id="XP_006812880.1">
    <property type="nucleotide sequence ID" value="XM_006812817.1"/>
</dbReference>
<protein>
    <submittedName>
        <fullName evidence="14">Transient receptor potential cation channel subfamily A member 1 homolog</fullName>
    </submittedName>
</protein>
<proteinExistence type="predicted"/>
<feature type="transmembrane region" description="Helical" evidence="11">
    <location>
        <begin position="12"/>
        <end position="33"/>
    </location>
</feature>
<dbReference type="Pfam" id="PF00520">
    <property type="entry name" value="Ion_trans"/>
    <property type="match status" value="1"/>
</dbReference>
<evidence type="ECO:0000256" key="9">
    <source>
        <dbReference type="ARBA" id="ARBA00023180"/>
    </source>
</evidence>
<keyword evidence="13" id="KW-1185">Reference proteome</keyword>
<reference evidence="14" key="1">
    <citation type="submission" date="2025-08" db="UniProtKB">
        <authorList>
            <consortium name="RefSeq"/>
        </authorList>
    </citation>
    <scope>IDENTIFICATION</scope>
    <source>
        <tissue evidence="14">Testes</tissue>
    </source>
</reference>
<feature type="domain" description="Ion transport" evidence="12">
    <location>
        <begin position="23"/>
        <end position="271"/>
    </location>
</feature>
<keyword evidence="6" id="KW-0040">ANK repeat</keyword>
<feature type="transmembrane region" description="Helical" evidence="11">
    <location>
        <begin position="107"/>
        <end position="125"/>
    </location>
</feature>